<dbReference type="Pfam" id="PF02896">
    <property type="entry name" value="PEP-utilizers_C"/>
    <property type="match status" value="1"/>
</dbReference>
<evidence type="ECO:0000259" key="15">
    <source>
        <dbReference type="Pfam" id="PF00391"/>
    </source>
</evidence>
<feature type="domain" description="PEP-utilising enzyme mobile" evidence="15">
    <location>
        <begin position="365"/>
        <end position="434"/>
    </location>
</feature>
<proteinExistence type="inferred from homology"/>
<dbReference type="EMBL" id="JAUZMZ010000299">
    <property type="protein sequence ID" value="MEE2035380.1"/>
    <property type="molecule type" value="Genomic_DNA"/>
</dbReference>
<gene>
    <name evidence="18" type="ORF">Q8814_25290</name>
</gene>
<evidence type="ECO:0000259" key="17">
    <source>
        <dbReference type="Pfam" id="PF02896"/>
    </source>
</evidence>
<evidence type="ECO:0000256" key="5">
    <source>
        <dbReference type="ARBA" id="ARBA00011996"/>
    </source>
</evidence>
<feature type="non-terminal residue" evidence="18">
    <location>
        <position position="569"/>
    </location>
</feature>
<evidence type="ECO:0000313" key="19">
    <source>
        <dbReference type="Proteomes" id="UP001331936"/>
    </source>
</evidence>
<dbReference type="Proteomes" id="UP001331936">
    <property type="component" value="Unassembled WGS sequence"/>
</dbReference>
<evidence type="ECO:0000256" key="6">
    <source>
        <dbReference type="ARBA" id="ARBA00021623"/>
    </source>
</evidence>
<evidence type="ECO:0000256" key="3">
    <source>
        <dbReference type="ARBA" id="ARBA00004742"/>
    </source>
</evidence>
<keyword evidence="11" id="KW-0067">ATP-binding</keyword>
<evidence type="ECO:0000256" key="13">
    <source>
        <dbReference type="ARBA" id="ARBA00033470"/>
    </source>
</evidence>
<keyword evidence="8" id="KW-0479">Metal-binding</keyword>
<sequence>MSITTLRVRPIADVGPKDAPTVGGKSANLGELTRCGFPVPAAFAITVDAYLDAMTAAGIRDRLRDEVLPGEHVDEATLLRSSGELAESVTGAPVPDDLRGEIVDAYARLGDNVPVAVRSSAPAEDAADTSFAGIHESYTNVIGADALISAVQACWASLWSPRARTYRALHGVTDEPSIAVVVQTMVPSEVSGVAFTADPRTGDRSKIVVEAARGLGEVVVGGQVEPDTYVVGKDGFAILEVHEGHQDFAISSTASGEDRIALDPSLAGRVLDDDQVTAVARLGAAVEEHYGQPQDLEFAFAQGDMWIVQTRPITTLGGSAGDIAKGTGEGDGAAPILTGLGAGPGIATGAVRVLHDPGDGSRLSAGEILVAPMTRPDWLPILRRAGGIVTDGGGITCHAAIVGRELGKPVVVGARTATADLQDGQLITVDGDTGAVFAGTTHAAAPAPAPVAGAVAAAPQAGTAVTATAVYVNLATPDAAEAVAATDVDGVGLLRAEFMITDALGGEHPARMIAEGRRDEYVTKMAEGVSTIAAAFAPRPVVYRAIDLRSNEFADLIGGDIEPHEENPM</sequence>
<feature type="domain" description="Pyruvate phosphate dikinase AMP/ATP-binding" evidence="16">
    <location>
        <begin position="20"/>
        <end position="320"/>
    </location>
</feature>
<dbReference type="SUPFAM" id="SSF51621">
    <property type="entry name" value="Phosphoenolpyruvate/pyruvate domain"/>
    <property type="match status" value="1"/>
</dbReference>
<dbReference type="Pfam" id="PF00391">
    <property type="entry name" value="PEP-utilizers"/>
    <property type="match status" value="1"/>
</dbReference>
<protein>
    <recommendedName>
        <fullName evidence="6">Phosphoenolpyruvate synthase</fullName>
        <ecNumber evidence="5">2.7.9.2</ecNumber>
    </recommendedName>
    <alternativeName>
        <fullName evidence="13">Pyruvate, water dikinase</fullName>
    </alternativeName>
</protein>
<dbReference type="SUPFAM" id="SSF52009">
    <property type="entry name" value="Phosphohistidine domain"/>
    <property type="match status" value="1"/>
</dbReference>
<organism evidence="18 19">
    <name type="scientific">Rhodococcus chondri</name>
    <dbReference type="NCBI Taxonomy" id="3065941"/>
    <lineage>
        <taxon>Bacteria</taxon>
        <taxon>Bacillati</taxon>
        <taxon>Actinomycetota</taxon>
        <taxon>Actinomycetes</taxon>
        <taxon>Mycobacteriales</taxon>
        <taxon>Nocardiaceae</taxon>
        <taxon>Rhodococcus</taxon>
    </lineage>
</organism>
<dbReference type="Gene3D" id="3.30.1490.20">
    <property type="entry name" value="ATP-grasp fold, A domain"/>
    <property type="match status" value="1"/>
</dbReference>
<dbReference type="PANTHER" id="PTHR43030:SF1">
    <property type="entry name" value="PHOSPHOENOLPYRUVATE SYNTHASE"/>
    <property type="match status" value="1"/>
</dbReference>
<dbReference type="InterPro" id="IPR002192">
    <property type="entry name" value="PPDK_AMP/ATP-bd"/>
</dbReference>
<dbReference type="InterPro" id="IPR006319">
    <property type="entry name" value="PEP_synth"/>
</dbReference>
<evidence type="ECO:0000256" key="2">
    <source>
        <dbReference type="ARBA" id="ARBA00002988"/>
    </source>
</evidence>
<evidence type="ECO:0000256" key="9">
    <source>
        <dbReference type="ARBA" id="ARBA00022741"/>
    </source>
</evidence>
<evidence type="ECO:0000256" key="14">
    <source>
        <dbReference type="ARBA" id="ARBA00047700"/>
    </source>
</evidence>
<feature type="domain" description="PEP-utilising enzyme C-terminal" evidence="17">
    <location>
        <begin position="458"/>
        <end position="569"/>
    </location>
</feature>
<reference evidence="18 19" key="1">
    <citation type="submission" date="2023-08" db="EMBL/GenBank/DDBJ databases">
        <authorList>
            <person name="Girao M."/>
            <person name="Carvalho M.F."/>
        </authorList>
    </citation>
    <scope>NUCLEOTIDE SEQUENCE [LARGE SCALE GENOMIC DNA]</scope>
    <source>
        <strain evidence="18 19">CC-R104</strain>
    </source>
</reference>
<accession>A0ABU7JZQ4</accession>
<comment type="catalytic activity">
    <reaction evidence="14">
        <text>pyruvate + ATP + H2O = phosphoenolpyruvate + AMP + phosphate + 2 H(+)</text>
        <dbReference type="Rhea" id="RHEA:11364"/>
        <dbReference type="ChEBI" id="CHEBI:15361"/>
        <dbReference type="ChEBI" id="CHEBI:15377"/>
        <dbReference type="ChEBI" id="CHEBI:15378"/>
        <dbReference type="ChEBI" id="CHEBI:30616"/>
        <dbReference type="ChEBI" id="CHEBI:43474"/>
        <dbReference type="ChEBI" id="CHEBI:58702"/>
        <dbReference type="ChEBI" id="CHEBI:456215"/>
        <dbReference type="EC" id="2.7.9.2"/>
    </reaction>
</comment>
<dbReference type="InterPro" id="IPR040442">
    <property type="entry name" value="Pyrv_kinase-like_dom_sf"/>
</dbReference>
<evidence type="ECO:0000256" key="11">
    <source>
        <dbReference type="ARBA" id="ARBA00022840"/>
    </source>
</evidence>
<dbReference type="InterPro" id="IPR015813">
    <property type="entry name" value="Pyrv/PenolPyrv_kinase-like_dom"/>
</dbReference>
<evidence type="ECO:0000256" key="8">
    <source>
        <dbReference type="ARBA" id="ARBA00022723"/>
    </source>
</evidence>
<dbReference type="Gene3D" id="3.30.470.20">
    <property type="entry name" value="ATP-grasp fold, B domain"/>
    <property type="match status" value="1"/>
</dbReference>
<dbReference type="InterPro" id="IPR036637">
    <property type="entry name" value="Phosphohistidine_dom_sf"/>
</dbReference>
<dbReference type="InterPro" id="IPR013815">
    <property type="entry name" value="ATP_grasp_subdomain_1"/>
</dbReference>
<dbReference type="InterPro" id="IPR008279">
    <property type="entry name" value="PEP-util_enz_mobile_dom"/>
</dbReference>
<evidence type="ECO:0000256" key="7">
    <source>
        <dbReference type="ARBA" id="ARBA00022679"/>
    </source>
</evidence>
<dbReference type="InterPro" id="IPR000121">
    <property type="entry name" value="PEP_util_C"/>
</dbReference>
<keyword evidence="9" id="KW-0547">Nucleotide-binding</keyword>
<comment type="cofactor">
    <cofactor evidence="1">
        <name>Mg(2+)</name>
        <dbReference type="ChEBI" id="CHEBI:18420"/>
    </cofactor>
</comment>
<keyword evidence="19" id="KW-1185">Reference proteome</keyword>
<keyword evidence="7" id="KW-0808">Transferase</keyword>
<dbReference type="Pfam" id="PF01326">
    <property type="entry name" value="PPDK_N"/>
    <property type="match status" value="1"/>
</dbReference>
<evidence type="ECO:0000256" key="4">
    <source>
        <dbReference type="ARBA" id="ARBA00007837"/>
    </source>
</evidence>
<dbReference type="Gene3D" id="3.20.20.60">
    <property type="entry name" value="Phosphoenolpyruvate-binding domains"/>
    <property type="match status" value="1"/>
</dbReference>
<name>A0ABU7JZQ4_9NOCA</name>
<evidence type="ECO:0000256" key="10">
    <source>
        <dbReference type="ARBA" id="ARBA00022777"/>
    </source>
</evidence>
<evidence type="ECO:0000256" key="1">
    <source>
        <dbReference type="ARBA" id="ARBA00001946"/>
    </source>
</evidence>
<dbReference type="PANTHER" id="PTHR43030">
    <property type="entry name" value="PHOSPHOENOLPYRUVATE SYNTHASE"/>
    <property type="match status" value="1"/>
</dbReference>
<evidence type="ECO:0000313" key="18">
    <source>
        <dbReference type="EMBL" id="MEE2035380.1"/>
    </source>
</evidence>
<keyword evidence="10" id="KW-0418">Kinase</keyword>
<dbReference type="RefSeq" id="WP_330154702.1">
    <property type="nucleotide sequence ID" value="NZ_JAUZMZ010000299.1"/>
</dbReference>
<comment type="similarity">
    <text evidence="4">Belongs to the PEP-utilizing enzyme family.</text>
</comment>
<evidence type="ECO:0000259" key="16">
    <source>
        <dbReference type="Pfam" id="PF01326"/>
    </source>
</evidence>
<dbReference type="SUPFAM" id="SSF56059">
    <property type="entry name" value="Glutathione synthetase ATP-binding domain-like"/>
    <property type="match status" value="1"/>
</dbReference>
<dbReference type="Gene3D" id="3.50.30.10">
    <property type="entry name" value="Phosphohistidine domain"/>
    <property type="match status" value="1"/>
</dbReference>
<keyword evidence="12" id="KW-0460">Magnesium</keyword>
<comment type="caution">
    <text evidence="18">The sequence shown here is derived from an EMBL/GenBank/DDBJ whole genome shotgun (WGS) entry which is preliminary data.</text>
</comment>
<comment type="pathway">
    <text evidence="3">Carbohydrate biosynthesis; gluconeogenesis.</text>
</comment>
<comment type="function">
    <text evidence="2">Catalyzes the phosphorylation of pyruvate to phosphoenolpyruvate.</text>
</comment>
<evidence type="ECO:0000256" key="12">
    <source>
        <dbReference type="ARBA" id="ARBA00022842"/>
    </source>
</evidence>
<dbReference type="EC" id="2.7.9.2" evidence="5"/>